<proteinExistence type="inferred from homology"/>
<dbReference type="CDD" id="cd00118">
    <property type="entry name" value="LysM"/>
    <property type="match status" value="1"/>
</dbReference>
<evidence type="ECO:0000313" key="4">
    <source>
        <dbReference type="EMBL" id="MCK7594667.1"/>
    </source>
</evidence>
<dbReference type="PROSITE" id="PS51257">
    <property type="entry name" value="PROKAR_LIPOPROTEIN"/>
    <property type="match status" value="1"/>
</dbReference>
<dbReference type="Proteomes" id="UP001431449">
    <property type="component" value="Unassembled WGS sequence"/>
</dbReference>
<dbReference type="InterPro" id="IPR023346">
    <property type="entry name" value="Lysozyme-like_dom_sf"/>
</dbReference>
<reference evidence="4" key="1">
    <citation type="submission" date="2022-04" db="EMBL/GenBank/DDBJ databases">
        <title>Lysobacter sp. CAU 1642 isolated from sea sand.</title>
        <authorList>
            <person name="Kim W."/>
        </authorList>
    </citation>
    <scope>NUCLEOTIDE SEQUENCE</scope>
    <source>
        <strain evidence="4">CAU 1642</strain>
    </source>
</reference>
<dbReference type="Pfam" id="PF01464">
    <property type="entry name" value="SLT"/>
    <property type="match status" value="1"/>
</dbReference>
<dbReference type="SUPFAM" id="SSF54106">
    <property type="entry name" value="LysM domain"/>
    <property type="match status" value="1"/>
</dbReference>
<feature type="chain" id="PRO_5046702263" evidence="2">
    <location>
        <begin position="24"/>
        <end position="486"/>
    </location>
</feature>
<protein>
    <submittedName>
        <fullName evidence="4">Transglycosylase SLT domain-containing protein</fullName>
    </submittedName>
</protein>
<feature type="domain" description="LysM" evidence="3">
    <location>
        <begin position="435"/>
        <end position="481"/>
    </location>
</feature>
<feature type="signal peptide" evidence="2">
    <location>
        <begin position="1"/>
        <end position="23"/>
    </location>
</feature>
<gene>
    <name evidence="4" type="ORF">M0G41_13420</name>
</gene>
<dbReference type="SUPFAM" id="SSF53955">
    <property type="entry name" value="Lysozyme-like"/>
    <property type="match status" value="1"/>
</dbReference>
<dbReference type="CDD" id="cd16894">
    <property type="entry name" value="MltD-like"/>
    <property type="match status" value="1"/>
</dbReference>
<dbReference type="EMBL" id="JALNMH010000011">
    <property type="protein sequence ID" value="MCK7594667.1"/>
    <property type="molecule type" value="Genomic_DNA"/>
</dbReference>
<dbReference type="Gene3D" id="1.10.530.10">
    <property type="match status" value="1"/>
</dbReference>
<evidence type="ECO:0000259" key="3">
    <source>
        <dbReference type="PROSITE" id="PS51782"/>
    </source>
</evidence>
<dbReference type="PANTHER" id="PTHR37423">
    <property type="entry name" value="SOLUBLE LYTIC MUREIN TRANSGLYCOSYLASE-RELATED"/>
    <property type="match status" value="1"/>
</dbReference>
<dbReference type="PROSITE" id="PS51782">
    <property type="entry name" value="LYSM"/>
    <property type="match status" value="1"/>
</dbReference>
<comment type="caution">
    <text evidence="4">The sequence shown here is derived from an EMBL/GenBank/DDBJ whole genome shotgun (WGS) entry which is preliminary data.</text>
</comment>
<keyword evidence="5" id="KW-1185">Reference proteome</keyword>
<accession>A0ABT0GJE0</accession>
<dbReference type="PANTHER" id="PTHR37423:SF2">
    <property type="entry name" value="MEMBRANE-BOUND LYTIC MUREIN TRANSGLYCOSYLASE C"/>
    <property type="match status" value="1"/>
</dbReference>
<organism evidence="4 5">
    <name type="scientific">Pseudomarimonas salicorniae</name>
    <dbReference type="NCBI Taxonomy" id="2933270"/>
    <lineage>
        <taxon>Bacteria</taxon>
        <taxon>Pseudomonadati</taxon>
        <taxon>Pseudomonadota</taxon>
        <taxon>Gammaproteobacteria</taxon>
        <taxon>Lysobacterales</taxon>
        <taxon>Lysobacteraceae</taxon>
        <taxon>Pseudomarimonas</taxon>
    </lineage>
</organism>
<name>A0ABT0GJE0_9GAMM</name>
<dbReference type="RefSeq" id="WP_248210249.1">
    <property type="nucleotide sequence ID" value="NZ_JALNMH010000011.1"/>
</dbReference>
<dbReference type="Pfam" id="PF01476">
    <property type="entry name" value="LysM"/>
    <property type="match status" value="1"/>
</dbReference>
<dbReference type="SMART" id="SM00257">
    <property type="entry name" value="LysM"/>
    <property type="match status" value="1"/>
</dbReference>
<keyword evidence="2" id="KW-0732">Signal</keyword>
<evidence type="ECO:0000256" key="1">
    <source>
        <dbReference type="ARBA" id="ARBA00007734"/>
    </source>
</evidence>
<dbReference type="InterPro" id="IPR018392">
    <property type="entry name" value="LysM"/>
</dbReference>
<dbReference type="Gene3D" id="3.10.350.10">
    <property type="entry name" value="LysM domain"/>
    <property type="match status" value="1"/>
</dbReference>
<evidence type="ECO:0000313" key="5">
    <source>
        <dbReference type="Proteomes" id="UP001431449"/>
    </source>
</evidence>
<dbReference type="InterPro" id="IPR036779">
    <property type="entry name" value="LysM_dom_sf"/>
</dbReference>
<dbReference type="InterPro" id="IPR008258">
    <property type="entry name" value="Transglycosylase_SLT_dom_1"/>
</dbReference>
<evidence type="ECO:0000256" key="2">
    <source>
        <dbReference type="SAM" id="SignalP"/>
    </source>
</evidence>
<comment type="similarity">
    <text evidence="1">Belongs to the transglycosylase Slt family.</text>
</comment>
<sequence>MQRLCVAVLVGVLAGCAAQPRTASNAAVSAHGAAEAAAEAWRSALAEWRAQRSAESAARLRDAGAALQSANEACAALPDCDTAPLLARYAELLSAQSELLVQHDEAGPDALALEGEGGALVEEGRVDLAGGPEAEIEGLQDSLALLKGRDLRELIALNAPVKAALNEWLTWMRPQLLESYENYQFMRHRMWPEYEAAGLPEALLFGILAKESAGKVHAVSRAGAAGPLQFMPATGARLGLGRDADGFDLRFDPQMSTRANVRYLNERFAEFNNDLALALAAYNGGEGRVGRLVRQHGRRSFWDAGINRQLPSETRDYVPMVLAAAWLFLHPEDYGLELPQVEVEPVALVLEQPASLNQLAICVGQRGSRSGWFRALRNLNPRHLPHTELAAGTRLEVPAQVAAGYREDCLAGELAEAALQLASAAKRHDSGAVAGSYTVRRGDTLASIARRHGCDSPESLARVNGIKPPSYLIRPGQSLRLAGCRG</sequence>